<proteinExistence type="predicted"/>
<dbReference type="GO" id="GO:0005524">
    <property type="term" value="F:ATP binding"/>
    <property type="evidence" value="ECO:0007669"/>
    <property type="project" value="UniProtKB-KW"/>
</dbReference>
<reference evidence="2" key="1">
    <citation type="journal article" date="2019" name="Int. J. Syst. Evol. Microbiol.">
        <title>The Global Catalogue of Microorganisms (GCM) 10K type strain sequencing project: providing services to taxonomists for standard genome sequencing and annotation.</title>
        <authorList>
            <consortium name="The Broad Institute Genomics Platform"/>
            <consortium name="The Broad Institute Genome Sequencing Center for Infectious Disease"/>
            <person name="Wu L."/>
            <person name="Ma J."/>
        </authorList>
    </citation>
    <scope>NUCLEOTIDE SEQUENCE [LARGE SCALE GENOMIC DNA]</scope>
    <source>
        <strain evidence="2">JCM 3369</strain>
    </source>
</reference>
<accession>A0ABV9DDQ6</accession>
<gene>
    <name evidence="1" type="ORF">ACFO3F_11805</name>
</gene>
<dbReference type="InterPro" id="IPR039421">
    <property type="entry name" value="Type_1_exporter"/>
</dbReference>
<evidence type="ECO:0000313" key="2">
    <source>
        <dbReference type="Proteomes" id="UP001595955"/>
    </source>
</evidence>
<keyword evidence="1" id="KW-0547">Nucleotide-binding</keyword>
<dbReference type="PANTHER" id="PTHR43394">
    <property type="entry name" value="ATP-DEPENDENT PERMEASE MDL1, MITOCHONDRIAL"/>
    <property type="match status" value="1"/>
</dbReference>
<evidence type="ECO:0000313" key="1">
    <source>
        <dbReference type="EMBL" id="MFC4555934.1"/>
    </source>
</evidence>
<dbReference type="PANTHER" id="PTHR43394:SF1">
    <property type="entry name" value="ATP-BINDING CASSETTE SUB-FAMILY B MEMBER 10, MITOCHONDRIAL"/>
    <property type="match status" value="1"/>
</dbReference>
<dbReference type="RefSeq" id="WP_122823439.1">
    <property type="nucleotide sequence ID" value="NZ_CP033325.1"/>
</dbReference>
<keyword evidence="1" id="KW-0067">ATP-binding</keyword>
<keyword evidence="2" id="KW-1185">Reference proteome</keyword>
<dbReference type="SUPFAM" id="SSF52540">
    <property type="entry name" value="P-loop containing nucleoside triphosphate hydrolases"/>
    <property type="match status" value="1"/>
</dbReference>
<dbReference type="EMBL" id="JBHSGF010000008">
    <property type="protein sequence ID" value="MFC4555934.1"/>
    <property type="molecule type" value="Genomic_DNA"/>
</dbReference>
<sequence length="57" mass="6028">MIVAHRLATVTDADQIVVLDGGRVAAVGTHAELLGGSTLYCDLARHELLVDRSEAAR</sequence>
<comment type="caution">
    <text evidence="1">The sequence shown here is derived from an EMBL/GenBank/DDBJ whole genome shotgun (WGS) entry which is preliminary data.</text>
</comment>
<organism evidence="1 2">
    <name type="scientific">Georgenia faecalis</name>
    <dbReference type="NCBI Taxonomy" id="2483799"/>
    <lineage>
        <taxon>Bacteria</taxon>
        <taxon>Bacillati</taxon>
        <taxon>Actinomycetota</taxon>
        <taxon>Actinomycetes</taxon>
        <taxon>Micrococcales</taxon>
        <taxon>Bogoriellaceae</taxon>
        <taxon>Georgenia</taxon>
    </lineage>
</organism>
<protein>
    <submittedName>
        <fullName evidence="1">ABC transporter ATP-binding protein/permease</fullName>
    </submittedName>
</protein>
<dbReference type="InterPro" id="IPR027417">
    <property type="entry name" value="P-loop_NTPase"/>
</dbReference>
<name>A0ABV9DDQ6_9MICO</name>
<dbReference type="Gene3D" id="3.40.50.300">
    <property type="entry name" value="P-loop containing nucleotide triphosphate hydrolases"/>
    <property type="match status" value="1"/>
</dbReference>
<dbReference type="Proteomes" id="UP001595955">
    <property type="component" value="Unassembled WGS sequence"/>
</dbReference>